<protein>
    <submittedName>
        <fullName evidence="1">Uncharacterized protein</fullName>
    </submittedName>
</protein>
<comment type="caution">
    <text evidence="1">The sequence shown here is derived from an EMBL/GenBank/DDBJ whole genome shotgun (WGS) entry which is preliminary data.</text>
</comment>
<reference evidence="2" key="1">
    <citation type="submission" date="2017-01" db="EMBL/GenBank/DDBJ databases">
        <title>Comparative genomics of anhydrobiosis in the tardigrade Hypsibius dujardini.</title>
        <authorList>
            <person name="Yoshida Y."/>
            <person name="Koutsovoulos G."/>
            <person name="Laetsch D."/>
            <person name="Stevens L."/>
            <person name="Kumar S."/>
            <person name="Horikawa D."/>
            <person name="Ishino K."/>
            <person name="Komine S."/>
            <person name="Tomita M."/>
            <person name="Blaxter M."/>
            <person name="Arakawa K."/>
        </authorList>
    </citation>
    <scope>NUCLEOTIDE SEQUENCE [LARGE SCALE GENOMIC DNA]</scope>
    <source>
        <strain evidence="2">Z151</strain>
    </source>
</reference>
<organism evidence="1 2">
    <name type="scientific">Hypsibius exemplaris</name>
    <name type="common">Freshwater tardigrade</name>
    <dbReference type="NCBI Taxonomy" id="2072580"/>
    <lineage>
        <taxon>Eukaryota</taxon>
        <taxon>Metazoa</taxon>
        <taxon>Ecdysozoa</taxon>
        <taxon>Tardigrada</taxon>
        <taxon>Eutardigrada</taxon>
        <taxon>Parachela</taxon>
        <taxon>Hypsibioidea</taxon>
        <taxon>Hypsibiidae</taxon>
        <taxon>Hypsibius</taxon>
    </lineage>
</organism>
<gene>
    <name evidence="1" type="ORF">BV898_04243</name>
</gene>
<keyword evidence="2" id="KW-1185">Reference proteome</keyword>
<dbReference type="Proteomes" id="UP000192578">
    <property type="component" value="Unassembled WGS sequence"/>
</dbReference>
<accession>A0A1W0X2G3</accession>
<evidence type="ECO:0000313" key="2">
    <source>
        <dbReference type="Proteomes" id="UP000192578"/>
    </source>
</evidence>
<dbReference type="AlphaFoldDB" id="A0A1W0X2G3"/>
<evidence type="ECO:0000313" key="1">
    <source>
        <dbReference type="EMBL" id="OQV21668.1"/>
    </source>
</evidence>
<name>A0A1W0X2G3_HYPEX</name>
<sequence length="135" mass="15348">MTTDTGTEVCVPVLLVEITVKEYVRSESSRGRDDSAATDAEVVAAETDGVNGVFVALTVPTVLVQPVWDKSFRWNKDYKCPKCRWCFRSGYKLTDRSVYTYVDPLKHNEVCRFDRPAAFNRSSKSVRRVMRLPTC</sequence>
<dbReference type="EMBL" id="MTYJ01000021">
    <property type="protein sequence ID" value="OQV21668.1"/>
    <property type="molecule type" value="Genomic_DNA"/>
</dbReference>
<proteinExistence type="predicted"/>